<reference evidence="9" key="1">
    <citation type="journal article" date="2020" name="Stud. Mycol.">
        <title>101 Dothideomycetes genomes: a test case for predicting lifestyles and emergence of pathogens.</title>
        <authorList>
            <person name="Haridas S."/>
            <person name="Albert R."/>
            <person name="Binder M."/>
            <person name="Bloem J."/>
            <person name="Labutti K."/>
            <person name="Salamov A."/>
            <person name="Andreopoulos B."/>
            <person name="Baker S."/>
            <person name="Barry K."/>
            <person name="Bills G."/>
            <person name="Bluhm B."/>
            <person name="Cannon C."/>
            <person name="Castanera R."/>
            <person name="Culley D."/>
            <person name="Daum C."/>
            <person name="Ezra D."/>
            <person name="Gonzalez J."/>
            <person name="Henrissat B."/>
            <person name="Kuo A."/>
            <person name="Liang C."/>
            <person name="Lipzen A."/>
            <person name="Lutzoni F."/>
            <person name="Magnuson J."/>
            <person name="Mondo S."/>
            <person name="Nolan M."/>
            <person name="Ohm R."/>
            <person name="Pangilinan J."/>
            <person name="Park H.-J."/>
            <person name="Ramirez L."/>
            <person name="Alfaro M."/>
            <person name="Sun H."/>
            <person name="Tritt A."/>
            <person name="Yoshinaga Y."/>
            <person name="Zwiers L.-H."/>
            <person name="Turgeon B."/>
            <person name="Goodwin S."/>
            <person name="Spatafora J."/>
            <person name="Crous P."/>
            <person name="Grigoriev I."/>
        </authorList>
    </citation>
    <scope>NUCLEOTIDE SEQUENCE</scope>
    <source>
        <strain evidence="9">CBS 480.64</strain>
    </source>
</reference>
<dbReference type="OrthoDB" id="3990054at2759"/>
<evidence type="ECO:0000256" key="3">
    <source>
        <dbReference type="ARBA" id="ARBA00022824"/>
    </source>
</evidence>
<feature type="transmembrane region" description="Helical" evidence="8">
    <location>
        <begin position="259"/>
        <end position="284"/>
    </location>
</feature>
<dbReference type="Proteomes" id="UP000799421">
    <property type="component" value="Unassembled WGS sequence"/>
</dbReference>
<evidence type="ECO:0008006" key="11">
    <source>
        <dbReference type="Google" id="ProtNLM"/>
    </source>
</evidence>
<proteinExistence type="predicted"/>
<evidence type="ECO:0000313" key="10">
    <source>
        <dbReference type="Proteomes" id="UP000799421"/>
    </source>
</evidence>
<dbReference type="InterPro" id="IPR009617">
    <property type="entry name" value="Seipin"/>
</dbReference>
<evidence type="ECO:0000256" key="8">
    <source>
        <dbReference type="SAM" id="Phobius"/>
    </source>
</evidence>
<keyword evidence="6 8" id="KW-0472">Membrane</keyword>
<keyword evidence="2 8" id="KW-0812">Transmembrane</keyword>
<evidence type="ECO:0000256" key="7">
    <source>
        <dbReference type="SAM" id="MobiDB-lite"/>
    </source>
</evidence>
<dbReference type="GO" id="GO:0005789">
    <property type="term" value="C:endoplasmic reticulum membrane"/>
    <property type="evidence" value="ECO:0007669"/>
    <property type="project" value="UniProtKB-SubCell"/>
</dbReference>
<dbReference type="EMBL" id="MU005983">
    <property type="protein sequence ID" value="KAF2860322.1"/>
    <property type="molecule type" value="Genomic_DNA"/>
</dbReference>
<feature type="region of interest" description="Disordered" evidence="7">
    <location>
        <begin position="356"/>
        <end position="401"/>
    </location>
</feature>
<evidence type="ECO:0000313" key="9">
    <source>
        <dbReference type="EMBL" id="KAF2860322.1"/>
    </source>
</evidence>
<dbReference type="GO" id="GO:0006629">
    <property type="term" value="P:lipid metabolic process"/>
    <property type="evidence" value="ECO:0007669"/>
    <property type="project" value="UniProtKB-KW"/>
</dbReference>
<keyword evidence="5" id="KW-0443">Lipid metabolism</keyword>
<sequence length="401" mass="45535">MHESEEEAQESLHVEIKNFALQPVYIALSKPARRAYLTTFLLSFASVALFVAAVISYVLFYTSFVPRIGFSREVYLQFDHVYIPSDDKYAGPHPYGIASLRPDIVGVQEYDVSVELVLPRTCDNINAGNFMLELSMYAPAGSKPARNNAIHREMLSDALQPEALVVSRRPAILPFRSRLVDLAYRITGLQWYLLNWRQETDHLAINMFERLEFPKGWRNVPAALKLEVQSKPRLQIYSARVIFRARLKGLRWFMYNHRVMSALVFVGAFWATELVFASAAWALFHRAPAMTPGKRIKSESPAAKIKTELMDEPQLSDTERTFPTTSAQMPLRYTAASPVIKREDDDFQSEVALPLLDADDEDDYDELGKDSGLGTSMDSGYPSRKESVRKRKGRRGALERG</sequence>
<feature type="transmembrane region" description="Helical" evidence="8">
    <location>
        <begin position="35"/>
        <end position="60"/>
    </location>
</feature>
<keyword evidence="4 8" id="KW-1133">Transmembrane helix</keyword>
<dbReference type="GO" id="GO:0140042">
    <property type="term" value="P:lipid droplet formation"/>
    <property type="evidence" value="ECO:0007669"/>
    <property type="project" value="UniProtKB-ARBA"/>
</dbReference>
<organism evidence="9 10">
    <name type="scientific">Piedraia hortae CBS 480.64</name>
    <dbReference type="NCBI Taxonomy" id="1314780"/>
    <lineage>
        <taxon>Eukaryota</taxon>
        <taxon>Fungi</taxon>
        <taxon>Dikarya</taxon>
        <taxon>Ascomycota</taxon>
        <taxon>Pezizomycotina</taxon>
        <taxon>Dothideomycetes</taxon>
        <taxon>Dothideomycetidae</taxon>
        <taxon>Capnodiales</taxon>
        <taxon>Piedraiaceae</taxon>
        <taxon>Piedraia</taxon>
    </lineage>
</organism>
<evidence type="ECO:0000256" key="6">
    <source>
        <dbReference type="ARBA" id="ARBA00023136"/>
    </source>
</evidence>
<evidence type="ECO:0000256" key="4">
    <source>
        <dbReference type="ARBA" id="ARBA00022989"/>
    </source>
</evidence>
<name>A0A6A7BZ38_9PEZI</name>
<protein>
    <recommendedName>
        <fullName evidence="11">DUF1226-domain-containing protein</fullName>
    </recommendedName>
</protein>
<dbReference type="AlphaFoldDB" id="A0A6A7BZ38"/>
<keyword evidence="10" id="KW-1185">Reference proteome</keyword>
<comment type="subcellular location">
    <subcellularLocation>
        <location evidence="1">Endoplasmic reticulum membrane</location>
        <topology evidence="1">Multi-pass membrane protein</topology>
    </subcellularLocation>
</comment>
<evidence type="ECO:0000256" key="2">
    <source>
        <dbReference type="ARBA" id="ARBA00022692"/>
    </source>
</evidence>
<dbReference type="PANTHER" id="PTHR21212:SF0">
    <property type="entry name" value="SEIPIN"/>
    <property type="match status" value="1"/>
</dbReference>
<evidence type="ECO:0000256" key="1">
    <source>
        <dbReference type="ARBA" id="ARBA00004477"/>
    </source>
</evidence>
<evidence type="ECO:0000256" key="5">
    <source>
        <dbReference type="ARBA" id="ARBA00023098"/>
    </source>
</evidence>
<dbReference type="PANTHER" id="PTHR21212">
    <property type="entry name" value="BERNARDINELLI-SEIP CONGENITAL LIPODYSTROPHY 2 HOMOLOG BSCL2 PROTEIN"/>
    <property type="match status" value="1"/>
</dbReference>
<accession>A0A6A7BZ38</accession>
<dbReference type="Pfam" id="PF06775">
    <property type="entry name" value="Seipin"/>
    <property type="match status" value="1"/>
</dbReference>
<dbReference type="CDD" id="cd23995">
    <property type="entry name" value="Seipin_BSCL2_like"/>
    <property type="match status" value="1"/>
</dbReference>
<gene>
    <name evidence="9" type="ORF">K470DRAFT_232734</name>
</gene>
<keyword evidence="3" id="KW-0256">Endoplasmic reticulum</keyword>